<dbReference type="InterPro" id="IPR003593">
    <property type="entry name" value="AAA+_ATPase"/>
</dbReference>
<feature type="domain" description="NERD" evidence="1">
    <location>
        <begin position="13"/>
        <end position="128"/>
    </location>
</feature>
<name>A0A381UF15_9ZZZZ</name>
<dbReference type="AlphaFoldDB" id="A0A381UF15"/>
<evidence type="ECO:0000313" key="2">
    <source>
        <dbReference type="EMBL" id="SVA25937.1"/>
    </source>
</evidence>
<dbReference type="Gene3D" id="3.40.50.300">
    <property type="entry name" value="P-loop containing nucleotide triphosphate hydrolases"/>
    <property type="match status" value="2"/>
</dbReference>
<dbReference type="InterPro" id="IPR011528">
    <property type="entry name" value="NERD"/>
</dbReference>
<gene>
    <name evidence="2" type="ORF">METZ01_LOCUS78791</name>
</gene>
<dbReference type="EMBL" id="UINC01006174">
    <property type="protein sequence ID" value="SVA25937.1"/>
    <property type="molecule type" value="Genomic_DNA"/>
</dbReference>
<feature type="non-terminal residue" evidence="2">
    <location>
        <position position="1"/>
    </location>
</feature>
<proteinExistence type="predicted"/>
<organism evidence="2">
    <name type="scientific">marine metagenome</name>
    <dbReference type="NCBI Taxonomy" id="408172"/>
    <lineage>
        <taxon>unclassified sequences</taxon>
        <taxon>metagenomes</taxon>
        <taxon>ecological metagenomes</taxon>
    </lineage>
</organism>
<dbReference type="SMART" id="SM00382">
    <property type="entry name" value="AAA"/>
    <property type="match status" value="1"/>
</dbReference>
<reference evidence="2" key="1">
    <citation type="submission" date="2018-05" db="EMBL/GenBank/DDBJ databases">
        <authorList>
            <person name="Lanie J.A."/>
            <person name="Ng W.-L."/>
            <person name="Kazmierczak K.M."/>
            <person name="Andrzejewski T.M."/>
            <person name="Davidsen T.M."/>
            <person name="Wayne K.J."/>
            <person name="Tettelin H."/>
            <person name="Glass J.I."/>
            <person name="Rusch D."/>
            <person name="Podicherti R."/>
            <person name="Tsui H.-C.T."/>
            <person name="Winkler M.E."/>
        </authorList>
    </citation>
    <scope>NUCLEOTIDE SEQUENCE</scope>
</reference>
<sequence>VKTVPSVIGDRPGGSTAERIVFDLLRGSKVPGVAFHSLLLSEHEINPTGEADFVVVSPKGLLVIEVKGGTVAREEDGIWSFTGRDGTAREKRGPFKQAEEAMWSLVGLLRREQAGHHLDEIAFGYAVAFPQCEFDVRSVEWDPAYIWDRSRERSVSFDKWLTGAFAHWREQSGKRTVGDRCVEGLANVLRPVFHCVPSLTARIENLEGHMHRLTDTQLQKLAILEEEPRVICKGGAGTGKTVLATETARLLAAGHETVLLTCENPVLASFLAGRLQNEPVEVISHDRLTDIDQPVDVLIVDETQDILDSNGLAALDRVVKGGLENGSWRMFLDPNTQADFVGRLDPEALAFLEELSATAVLADNCRNSREVVTNTTLMTGADIGTAALGSGPGVDTVVYRTRTEATSCAAAKIGDLFRDGVSPGDITLLSPVPFKESTFSQMTAELRNMIVRLDENVAFEWPSASMTFAQISTFKGFENRFILVSDLDDVTGDPRTIASLYVAMSRARASLWLALTESAQERLLPVIAENASLVLGHLEEDEND</sequence>
<dbReference type="SUPFAM" id="SSF52540">
    <property type="entry name" value="P-loop containing nucleoside triphosphate hydrolases"/>
    <property type="match status" value="1"/>
</dbReference>
<evidence type="ECO:0000259" key="1">
    <source>
        <dbReference type="PROSITE" id="PS50965"/>
    </source>
</evidence>
<dbReference type="Pfam" id="PF08378">
    <property type="entry name" value="NERD"/>
    <property type="match status" value="1"/>
</dbReference>
<protein>
    <recommendedName>
        <fullName evidence="1">NERD domain-containing protein</fullName>
    </recommendedName>
</protein>
<accession>A0A381UF15</accession>
<dbReference type="PROSITE" id="PS50965">
    <property type="entry name" value="NERD"/>
    <property type="match status" value="1"/>
</dbReference>
<dbReference type="InterPro" id="IPR027417">
    <property type="entry name" value="P-loop_NTPase"/>
</dbReference>